<dbReference type="EMBL" id="JBHUGA010000030">
    <property type="protein sequence ID" value="MFD1846773.1"/>
    <property type="molecule type" value="Genomic_DNA"/>
</dbReference>
<dbReference type="Pfam" id="PF14361">
    <property type="entry name" value="RsbRD_N"/>
    <property type="match status" value="1"/>
</dbReference>
<dbReference type="Gene3D" id="1.10.10.2840">
    <property type="entry name" value="PucR C-terminal helix-turn-helix domain"/>
    <property type="match status" value="1"/>
</dbReference>
<name>A0ABW4Q7R8_9MICC</name>
<dbReference type="Proteomes" id="UP001597307">
    <property type="component" value="Unassembled WGS sequence"/>
</dbReference>
<comment type="caution">
    <text evidence="3">The sequence shown here is derived from an EMBL/GenBank/DDBJ whole genome shotgun (WGS) entry which is preliminary data.</text>
</comment>
<feature type="domain" description="RsbT co-antagonist protein RsbRD N-terminal" evidence="2">
    <location>
        <begin position="40"/>
        <end position="165"/>
    </location>
</feature>
<evidence type="ECO:0000259" key="2">
    <source>
        <dbReference type="Pfam" id="PF14361"/>
    </source>
</evidence>
<sequence>MPNVEPSAPERAPMRSVVSDVVADCLADIDSITDQFLLDVREIEGYAGSTVDGQDLRDTAVASLELLLRLVGELPLPERLTGVSDSLGHRRARQGVPLESLLKAVRMDFRLLWVAMLEKVPAASLPDFTKDAVRVWEAVEFHTIRVHAGYLDELASMAQAKEQQRAFLLSRLLTSDGKDAQLLGQAARALGVDPESQFIVAVAADHAQQAFRNRAMAAGVGQHLHEREGALILILEDLPARSGKDPAGTRPWLDQQGCFLAPPARSLAEVPLMLRIALQSVEALTPESSGRQTIRDTWGHVAAAQLGEFGPVLAQTVLGPLSAISDHERDRLIETLQSYFSSGSVSDTAKELYCHRNTVLNRLARFEQLTGYSPNKPVDAAAVLAALSCQAPVGESS</sequence>
<proteinExistence type="predicted"/>
<dbReference type="InterPro" id="IPR042070">
    <property type="entry name" value="PucR_C-HTH_sf"/>
</dbReference>
<evidence type="ECO:0000259" key="1">
    <source>
        <dbReference type="Pfam" id="PF13556"/>
    </source>
</evidence>
<feature type="domain" description="PucR C-terminal helix-turn-helix" evidence="1">
    <location>
        <begin position="332"/>
        <end position="387"/>
    </location>
</feature>
<protein>
    <submittedName>
        <fullName evidence="3">PucR family transcriptional regulator</fullName>
    </submittedName>
</protein>
<evidence type="ECO:0000313" key="3">
    <source>
        <dbReference type="EMBL" id="MFD1846773.1"/>
    </source>
</evidence>
<gene>
    <name evidence="3" type="ORF">ACFSFX_09205</name>
</gene>
<dbReference type="InterPro" id="IPR025736">
    <property type="entry name" value="PucR_C-HTH_dom"/>
</dbReference>
<accession>A0ABW4Q7R8</accession>
<reference evidence="4" key="1">
    <citation type="journal article" date="2019" name="Int. J. Syst. Evol. Microbiol.">
        <title>The Global Catalogue of Microorganisms (GCM) 10K type strain sequencing project: providing services to taxonomists for standard genome sequencing and annotation.</title>
        <authorList>
            <consortium name="The Broad Institute Genomics Platform"/>
            <consortium name="The Broad Institute Genome Sequencing Center for Infectious Disease"/>
            <person name="Wu L."/>
            <person name="Ma J."/>
        </authorList>
    </citation>
    <scope>NUCLEOTIDE SEQUENCE [LARGE SCALE GENOMIC DNA]</scope>
    <source>
        <strain evidence="4">JCM 11496</strain>
    </source>
</reference>
<dbReference type="RefSeq" id="WP_343878229.1">
    <property type="nucleotide sequence ID" value="NZ_BAAAIJ010000013.1"/>
</dbReference>
<keyword evidence="4" id="KW-1185">Reference proteome</keyword>
<evidence type="ECO:0000313" key="4">
    <source>
        <dbReference type="Proteomes" id="UP001597307"/>
    </source>
</evidence>
<dbReference type="InterPro" id="IPR051448">
    <property type="entry name" value="CdaR-like_regulators"/>
</dbReference>
<dbReference type="PANTHER" id="PTHR33744">
    <property type="entry name" value="CARBOHYDRATE DIACID REGULATOR"/>
    <property type="match status" value="1"/>
</dbReference>
<dbReference type="PANTHER" id="PTHR33744:SF1">
    <property type="entry name" value="DNA-BINDING TRANSCRIPTIONAL ACTIVATOR ADER"/>
    <property type="match status" value="1"/>
</dbReference>
<dbReference type="Pfam" id="PF13556">
    <property type="entry name" value="HTH_30"/>
    <property type="match status" value="1"/>
</dbReference>
<organism evidence="3 4">
    <name type="scientific">Arthrobacter flavus</name>
    <dbReference type="NCBI Taxonomy" id="95172"/>
    <lineage>
        <taxon>Bacteria</taxon>
        <taxon>Bacillati</taxon>
        <taxon>Actinomycetota</taxon>
        <taxon>Actinomycetes</taxon>
        <taxon>Micrococcales</taxon>
        <taxon>Micrococcaceae</taxon>
        <taxon>Arthrobacter</taxon>
    </lineage>
</organism>
<dbReference type="InterPro" id="IPR025751">
    <property type="entry name" value="RsbRD_N_dom"/>
</dbReference>